<sequence length="142" mass="15908">MSANILRCLTRHASSKQLLKFTVVSNKSSSRKNSNIVHSLLPNVDIPNVSVPDYLFQNFSKFPNKIAVECVATGKKFTYEELRTKSKNLNRALRKKLKLQKGDVVAVLLPNVPEYPICILGPLQASLTVTTINPLYTPVLWI</sequence>
<comment type="caution">
    <text evidence="4">The sequence shown here is derived from an EMBL/GenBank/DDBJ whole genome shotgun (WGS) entry which is preliminary data.</text>
</comment>
<dbReference type="Proteomes" id="UP000801492">
    <property type="component" value="Unassembled WGS sequence"/>
</dbReference>
<evidence type="ECO:0000256" key="1">
    <source>
        <dbReference type="ARBA" id="ARBA00004275"/>
    </source>
</evidence>
<organism evidence="4 5">
    <name type="scientific">Ignelater luminosus</name>
    <name type="common">Cucubano</name>
    <name type="synonym">Pyrophorus luminosus</name>
    <dbReference type="NCBI Taxonomy" id="2038154"/>
    <lineage>
        <taxon>Eukaryota</taxon>
        <taxon>Metazoa</taxon>
        <taxon>Ecdysozoa</taxon>
        <taxon>Arthropoda</taxon>
        <taxon>Hexapoda</taxon>
        <taxon>Insecta</taxon>
        <taxon>Pterygota</taxon>
        <taxon>Neoptera</taxon>
        <taxon>Endopterygota</taxon>
        <taxon>Coleoptera</taxon>
        <taxon>Polyphaga</taxon>
        <taxon>Elateriformia</taxon>
        <taxon>Elateroidea</taxon>
        <taxon>Elateridae</taxon>
        <taxon>Agrypninae</taxon>
        <taxon>Pyrophorini</taxon>
        <taxon>Ignelater</taxon>
    </lineage>
</organism>
<reference evidence="4" key="1">
    <citation type="submission" date="2019-08" db="EMBL/GenBank/DDBJ databases">
        <title>The genome of the North American firefly Photinus pyralis.</title>
        <authorList>
            <consortium name="Photinus pyralis genome working group"/>
            <person name="Fallon T.R."/>
            <person name="Sander Lower S.E."/>
            <person name="Weng J.-K."/>
        </authorList>
    </citation>
    <scope>NUCLEOTIDE SEQUENCE</scope>
    <source>
        <strain evidence="4">TRF0915ILg1</strain>
        <tissue evidence="4">Whole body</tissue>
    </source>
</reference>
<keyword evidence="2" id="KW-0576">Peroxisome</keyword>
<dbReference type="PANTHER" id="PTHR24096">
    <property type="entry name" value="LONG-CHAIN-FATTY-ACID--COA LIGASE"/>
    <property type="match status" value="1"/>
</dbReference>
<dbReference type="OrthoDB" id="10253869at2759"/>
<dbReference type="Pfam" id="PF00501">
    <property type="entry name" value="AMP-binding"/>
    <property type="match status" value="1"/>
</dbReference>
<dbReference type="InterPro" id="IPR000873">
    <property type="entry name" value="AMP-dep_synth/lig_dom"/>
</dbReference>
<dbReference type="GO" id="GO:0046949">
    <property type="term" value="P:fatty-acyl-CoA biosynthetic process"/>
    <property type="evidence" value="ECO:0007669"/>
    <property type="project" value="TreeGrafter"/>
</dbReference>
<dbReference type="GO" id="GO:0004467">
    <property type="term" value="F:long-chain fatty acid-CoA ligase activity"/>
    <property type="evidence" value="ECO:0007669"/>
    <property type="project" value="TreeGrafter"/>
</dbReference>
<dbReference type="SUPFAM" id="SSF56801">
    <property type="entry name" value="Acetyl-CoA synthetase-like"/>
    <property type="match status" value="1"/>
</dbReference>
<accession>A0A8K0CRJ9</accession>
<feature type="domain" description="AMP-dependent synthetase/ligase" evidence="3">
    <location>
        <begin position="57"/>
        <end position="138"/>
    </location>
</feature>
<gene>
    <name evidence="4" type="ORF">ILUMI_17146</name>
</gene>
<dbReference type="InterPro" id="IPR042099">
    <property type="entry name" value="ANL_N_sf"/>
</dbReference>
<dbReference type="AlphaFoldDB" id="A0A8K0CRJ9"/>
<dbReference type="PANTHER" id="PTHR24096:SF422">
    <property type="entry name" value="BCDNA.GH02901"/>
    <property type="match status" value="1"/>
</dbReference>
<protein>
    <recommendedName>
        <fullName evidence="3">AMP-dependent synthetase/ligase domain-containing protein</fullName>
    </recommendedName>
</protein>
<dbReference type="EMBL" id="VTPC01071567">
    <property type="protein sequence ID" value="KAF2889027.1"/>
    <property type="molecule type" value="Genomic_DNA"/>
</dbReference>
<evidence type="ECO:0000313" key="4">
    <source>
        <dbReference type="EMBL" id="KAF2889027.1"/>
    </source>
</evidence>
<name>A0A8K0CRJ9_IGNLU</name>
<keyword evidence="5" id="KW-1185">Reference proteome</keyword>
<comment type="subcellular location">
    <subcellularLocation>
        <location evidence="1">Peroxisome</location>
    </subcellularLocation>
</comment>
<evidence type="ECO:0000256" key="2">
    <source>
        <dbReference type="ARBA" id="ARBA00023140"/>
    </source>
</evidence>
<dbReference type="Gene3D" id="3.40.50.12780">
    <property type="entry name" value="N-terminal domain of ligase-like"/>
    <property type="match status" value="1"/>
</dbReference>
<evidence type="ECO:0000313" key="5">
    <source>
        <dbReference type="Proteomes" id="UP000801492"/>
    </source>
</evidence>
<proteinExistence type="predicted"/>
<dbReference type="GO" id="GO:0005777">
    <property type="term" value="C:peroxisome"/>
    <property type="evidence" value="ECO:0007669"/>
    <property type="project" value="UniProtKB-SubCell"/>
</dbReference>
<evidence type="ECO:0000259" key="3">
    <source>
        <dbReference type="Pfam" id="PF00501"/>
    </source>
</evidence>